<protein>
    <submittedName>
        <fullName evidence="1">Uncharacterized protein</fullName>
    </submittedName>
</protein>
<gene>
    <name evidence="1" type="ORF">LCGC14_3089900</name>
</gene>
<proteinExistence type="predicted"/>
<accession>A0A0F8YIC5</accession>
<organism evidence="1">
    <name type="scientific">marine sediment metagenome</name>
    <dbReference type="NCBI Taxonomy" id="412755"/>
    <lineage>
        <taxon>unclassified sequences</taxon>
        <taxon>metagenomes</taxon>
        <taxon>ecological metagenomes</taxon>
    </lineage>
</organism>
<reference evidence="1" key="1">
    <citation type="journal article" date="2015" name="Nature">
        <title>Complex archaea that bridge the gap between prokaryotes and eukaryotes.</title>
        <authorList>
            <person name="Spang A."/>
            <person name="Saw J.H."/>
            <person name="Jorgensen S.L."/>
            <person name="Zaremba-Niedzwiedzka K."/>
            <person name="Martijn J."/>
            <person name="Lind A.E."/>
            <person name="van Eijk R."/>
            <person name="Schleper C."/>
            <person name="Guy L."/>
            <person name="Ettema T.J."/>
        </authorList>
    </citation>
    <scope>NUCLEOTIDE SEQUENCE</scope>
</reference>
<sequence length="79" mass="9208">MKKLLIRLRLKNSSIVFDNRLAPGILAVKEITLKEEPDSLDDVLQQVKIKLLHNLFEVEYLEGEQYGLEEIDLPLQYVQ</sequence>
<name>A0A0F8YIC5_9ZZZZ</name>
<evidence type="ECO:0000313" key="1">
    <source>
        <dbReference type="EMBL" id="KKK53924.1"/>
    </source>
</evidence>
<comment type="caution">
    <text evidence="1">The sequence shown here is derived from an EMBL/GenBank/DDBJ whole genome shotgun (WGS) entry which is preliminary data.</text>
</comment>
<dbReference type="AlphaFoldDB" id="A0A0F8YIC5"/>
<dbReference type="EMBL" id="LAZR01066263">
    <property type="protein sequence ID" value="KKK53924.1"/>
    <property type="molecule type" value="Genomic_DNA"/>
</dbReference>